<gene>
    <name evidence="2" type="ORF">RchiOBHm_Chr2g0166371</name>
</gene>
<dbReference type="GO" id="GO:0016226">
    <property type="term" value="P:iron-sulfur cluster assembly"/>
    <property type="evidence" value="ECO:0007669"/>
    <property type="project" value="InterPro"/>
</dbReference>
<sequence>MSVAAASAPSRAEVLHLYRSFLRVARKFPDYNIREYTKRRAVDAFHHNRNLSDPSAISSAFSDGKAQLEVATRQAVVYSLYAPKLKSVMEAQIPIHRSECTD</sequence>
<dbReference type="OrthoDB" id="275715at2759"/>
<dbReference type="Gramene" id="PRQ53425">
    <property type="protein sequence ID" value="PRQ53425"/>
    <property type="gene ID" value="RchiOBHm_Chr2g0166371"/>
</dbReference>
<dbReference type="Proteomes" id="UP000238479">
    <property type="component" value="Chromosome 2"/>
</dbReference>
<evidence type="ECO:0000259" key="1">
    <source>
        <dbReference type="Pfam" id="PF05347"/>
    </source>
</evidence>
<dbReference type="CDD" id="cd20264">
    <property type="entry name" value="Complex1_LYR_LYRM4"/>
    <property type="match status" value="1"/>
</dbReference>
<dbReference type="Pfam" id="PF05347">
    <property type="entry name" value="Complex1_LYR"/>
    <property type="match status" value="1"/>
</dbReference>
<evidence type="ECO:0000313" key="2">
    <source>
        <dbReference type="EMBL" id="PRQ53425.1"/>
    </source>
</evidence>
<dbReference type="AlphaFoldDB" id="A0A2P6S426"/>
<dbReference type="OMA" id="YTTDKLV"/>
<keyword evidence="3" id="KW-1185">Reference proteome</keyword>
<proteinExistence type="predicted"/>
<accession>A0A2P6S426</accession>
<dbReference type="InterPro" id="IPR008011">
    <property type="entry name" value="Complex1_LYR_dom"/>
</dbReference>
<evidence type="ECO:0000313" key="3">
    <source>
        <dbReference type="Proteomes" id="UP000238479"/>
    </source>
</evidence>
<feature type="domain" description="Complex 1 LYR protein" evidence="1">
    <location>
        <begin position="13"/>
        <end position="70"/>
    </location>
</feature>
<dbReference type="PANTHER" id="PTHR47158">
    <property type="entry name" value="OS08G0239000 PROTEIN"/>
    <property type="match status" value="1"/>
</dbReference>
<dbReference type="STRING" id="74649.A0A2P6S426"/>
<reference evidence="2 3" key="1">
    <citation type="journal article" date="2018" name="Nat. Genet.">
        <title>The Rosa genome provides new insights in the design of modern roses.</title>
        <authorList>
            <person name="Bendahmane M."/>
        </authorList>
    </citation>
    <scope>NUCLEOTIDE SEQUENCE [LARGE SCALE GENOMIC DNA]</scope>
    <source>
        <strain evidence="3">cv. Old Blush</strain>
    </source>
</reference>
<organism evidence="2 3">
    <name type="scientific">Rosa chinensis</name>
    <name type="common">China rose</name>
    <dbReference type="NCBI Taxonomy" id="74649"/>
    <lineage>
        <taxon>Eukaryota</taxon>
        <taxon>Viridiplantae</taxon>
        <taxon>Streptophyta</taxon>
        <taxon>Embryophyta</taxon>
        <taxon>Tracheophyta</taxon>
        <taxon>Spermatophyta</taxon>
        <taxon>Magnoliopsida</taxon>
        <taxon>eudicotyledons</taxon>
        <taxon>Gunneridae</taxon>
        <taxon>Pentapetalae</taxon>
        <taxon>rosids</taxon>
        <taxon>fabids</taxon>
        <taxon>Rosales</taxon>
        <taxon>Rosaceae</taxon>
        <taxon>Rosoideae</taxon>
        <taxon>Rosoideae incertae sedis</taxon>
        <taxon>Rosa</taxon>
    </lineage>
</organism>
<dbReference type="InterPro" id="IPR045297">
    <property type="entry name" value="Complex1_LYR_LYRM4"/>
</dbReference>
<name>A0A2P6S426_ROSCH</name>
<comment type="caution">
    <text evidence="2">The sequence shown here is derived from an EMBL/GenBank/DDBJ whole genome shotgun (WGS) entry which is preliminary data.</text>
</comment>
<dbReference type="PANTHER" id="PTHR47158:SF1">
    <property type="entry name" value="OS08G0239000 PROTEIN"/>
    <property type="match status" value="1"/>
</dbReference>
<dbReference type="EMBL" id="PDCK01000040">
    <property type="protein sequence ID" value="PRQ53425.1"/>
    <property type="molecule type" value="Genomic_DNA"/>
</dbReference>
<protein>
    <submittedName>
        <fullName evidence="2">Putative complex 1 LYR protein</fullName>
    </submittedName>
</protein>